<dbReference type="Gene3D" id="3.30.160.250">
    <property type="match status" value="1"/>
</dbReference>
<organism evidence="2 3">
    <name type="scientific">Mycobacterium Phage Niklas</name>
    <dbReference type="NCBI Taxonomy" id="2517936"/>
    <lineage>
        <taxon>Viruses</taxon>
        <taxon>Duplodnaviria</taxon>
        <taxon>Heunggongvirae</taxon>
        <taxon>Uroviricota</taxon>
        <taxon>Caudoviricetes</taxon>
        <taxon>Weiservirinae</taxon>
        <taxon>Anayavirus</taxon>
        <taxon>Anayavirus niklas</taxon>
    </lineage>
</organism>
<proteinExistence type="predicted"/>
<dbReference type="EMBL" id="MK494119">
    <property type="protein sequence ID" value="QBP31675.1"/>
    <property type="molecule type" value="Genomic_DNA"/>
</dbReference>
<accession>A0A482JGI3</accession>
<dbReference type="SUPFAM" id="SSF143100">
    <property type="entry name" value="TTHA1013/TTHA0281-like"/>
    <property type="match status" value="1"/>
</dbReference>
<evidence type="ECO:0000313" key="3">
    <source>
        <dbReference type="Proteomes" id="UP000295207"/>
    </source>
</evidence>
<dbReference type="KEGG" id="vg:60325262"/>
<dbReference type="RefSeq" id="YP_009953783.1">
    <property type="nucleotide sequence ID" value="NC_051625.1"/>
</dbReference>
<reference evidence="2 3" key="1">
    <citation type="submission" date="2019-02" db="EMBL/GenBank/DDBJ databases">
        <authorList>
            <person name="Johnson N."/>
            <person name="McClure M.G."/>
            <person name="Christensen M."/>
            <person name="Johnson M."/>
            <person name="Gaffney B.L."/>
            <person name="Staples A.K."/>
            <person name="King R.A."/>
            <person name="Rinehart C.A."/>
            <person name="Rowland N.S."/>
            <person name="Garlena R.A."/>
            <person name="Russell D.A."/>
            <person name="Pope W.H."/>
            <person name="Jacobs-Sera D."/>
            <person name="Hendrix R.W."/>
            <person name="Hatfull G.F."/>
        </authorList>
    </citation>
    <scope>NUCLEOTIDE SEQUENCE [LARGE SCALE GENOMIC DNA]</scope>
</reference>
<protein>
    <submittedName>
        <fullName evidence="2">HicB-like antitoxin</fullName>
    </submittedName>
</protein>
<feature type="region of interest" description="Disordered" evidence="1">
    <location>
        <begin position="1"/>
        <end position="21"/>
    </location>
</feature>
<evidence type="ECO:0000313" key="2">
    <source>
        <dbReference type="EMBL" id="QBP31675.1"/>
    </source>
</evidence>
<dbReference type="Proteomes" id="UP000295207">
    <property type="component" value="Segment"/>
</dbReference>
<evidence type="ECO:0000256" key="1">
    <source>
        <dbReference type="SAM" id="MobiDB-lite"/>
    </source>
</evidence>
<gene>
    <name evidence="2" type="primary">93</name>
    <name evidence="2" type="ORF">SEA_NIKLAS_93</name>
</gene>
<name>A0A482JGI3_9CAUD</name>
<dbReference type="InterPro" id="IPR035069">
    <property type="entry name" value="TTHA1013/TTHA0281-like"/>
</dbReference>
<keyword evidence="3" id="KW-1185">Reference proteome</keyword>
<dbReference type="GeneID" id="60325262"/>
<sequence length="107" mass="11756">MGRRADDRLSAPLSAPASDHTGRGRFVVSGGVWRAFWRYDRRMATRTKYTAVATPGEPGWLLVHVPEIDQYTQARSADEVAPMAADLIATWLDVPVESIEVEATVTG</sequence>